<dbReference type="PANTHER" id="PTHR46756">
    <property type="entry name" value="TRANSGELIN"/>
    <property type="match status" value="1"/>
</dbReference>
<feature type="compositionally biased region" description="Acidic residues" evidence="1">
    <location>
        <begin position="312"/>
        <end position="330"/>
    </location>
</feature>
<dbReference type="EMBL" id="HE573027">
    <property type="protein sequence ID" value="CCC53714.1"/>
    <property type="molecule type" value="Genomic_DNA"/>
</dbReference>
<proteinExistence type="predicted"/>
<accession>G0UD04</accession>
<dbReference type="InterPro" id="IPR036872">
    <property type="entry name" value="CH_dom_sf"/>
</dbReference>
<dbReference type="Gene3D" id="1.10.418.10">
    <property type="entry name" value="Calponin-like domain"/>
    <property type="match status" value="1"/>
</dbReference>
<feature type="region of interest" description="Disordered" evidence="1">
    <location>
        <begin position="304"/>
        <end position="330"/>
    </location>
</feature>
<sequence>MSLSVFTRIDEDDLRGLYRRFDPDKEAQVGDIVRECVENGIQPRAFFDELYKTHGISHFPHRDDMISFLRSAVPQATLTHVESALRDCEVREQLTKTEALKALRSRVAHISEPDEKKEDSDEKEHHDVSDFAEKGDDEILGATLKRLNVSVTRDAKNQMMADECRQWVAAVVGDAYNTEVLQMDNFIDALRNGVVLLVLLQKLRNPPVPDSELNVPKRTTGFFARDNVHRFLKQAATMYNLAESELFTDSDLCDGKDDRAVITCLLSIARIAYARGWVDVAPSTVVNELEASVKMKQIAVQEEREEAVEGKEEMEEEERIQEKGEEEEQEEELLISTPKIVDRLDEELYAVGCETKSEEGLLKSVKESSSPVGGRVSIEVTEGVLNGIPTAENGNGCDGDDEACGVQVEVVSGRSCTKLRKSDQRKRKKICSTPVSLVRERSKSTSITLAKPSVQRQEAMAVSIEKPVQETSRAPVYRPRRWDKIDILLSAVVNAYFDVHRFSSIRLRRLSGRMGQYMAYHLSKERKQMLHVNIVQGKVMAHTVINGMSTETAEWYELRVWLEWYERSA</sequence>
<dbReference type="SUPFAM" id="SSF47576">
    <property type="entry name" value="Calponin-homology domain, CH-domain"/>
    <property type="match status" value="1"/>
</dbReference>
<name>G0UD04_TRYVY</name>
<dbReference type="PANTHER" id="PTHR46756:SF18">
    <property type="entry name" value="GAS2-LIKE PROTEIN PICKLED EGGS"/>
    <property type="match status" value="1"/>
</dbReference>
<evidence type="ECO:0000259" key="2">
    <source>
        <dbReference type="PROSITE" id="PS50021"/>
    </source>
</evidence>
<dbReference type="GO" id="GO:0051015">
    <property type="term" value="F:actin filament binding"/>
    <property type="evidence" value="ECO:0007669"/>
    <property type="project" value="TreeGrafter"/>
</dbReference>
<dbReference type="Pfam" id="PF00307">
    <property type="entry name" value="CH"/>
    <property type="match status" value="1"/>
</dbReference>
<dbReference type="OMA" id="VAHISEP"/>
<evidence type="ECO:0000256" key="1">
    <source>
        <dbReference type="SAM" id="MobiDB-lite"/>
    </source>
</evidence>
<feature type="compositionally biased region" description="Basic and acidic residues" evidence="1">
    <location>
        <begin position="109"/>
        <end position="132"/>
    </location>
</feature>
<reference evidence="3" key="1">
    <citation type="journal article" date="2012" name="Proc. Natl. Acad. Sci. U.S.A.">
        <title>Antigenic diversity is generated by distinct evolutionary mechanisms in African trypanosome species.</title>
        <authorList>
            <person name="Jackson A.P."/>
            <person name="Berry A."/>
            <person name="Aslett M."/>
            <person name="Allison H.C."/>
            <person name="Burton P."/>
            <person name="Vavrova-Anderson J."/>
            <person name="Brown R."/>
            <person name="Browne H."/>
            <person name="Corton N."/>
            <person name="Hauser H."/>
            <person name="Gamble J."/>
            <person name="Gilderthorp R."/>
            <person name="Marcello L."/>
            <person name="McQuillan J."/>
            <person name="Otto T.D."/>
            <person name="Quail M.A."/>
            <person name="Sanders M.J."/>
            <person name="van Tonder A."/>
            <person name="Ginger M.L."/>
            <person name="Field M.C."/>
            <person name="Barry J.D."/>
            <person name="Hertz-Fowler C."/>
            <person name="Berriman M."/>
        </authorList>
    </citation>
    <scope>NUCLEOTIDE SEQUENCE</scope>
    <source>
        <strain evidence="3">Y486</strain>
    </source>
</reference>
<dbReference type="VEuPathDB" id="TriTrypDB:TvY486_1111980"/>
<dbReference type="GO" id="GO:0051764">
    <property type="term" value="P:actin crosslink formation"/>
    <property type="evidence" value="ECO:0007669"/>
    <property type="project" value="TreeGrafter"/>
</dbReference>
<dbReference type="InterPro" id="IPR001715">
    <property type="entry name" value="CH_dom"/>
</dbReference>
<gene>
    <name evidence="3" type="ORF">TVY486_1111980</name>
</gene>
<evidence type="ECO:0000313" key="3">
    <source>
        <dbReference type="EMBL" id="CCC53714.1"/>
    </source>
</evidence>
<dbReference type="GO" id="GO:0005884">
    <property type="term" value="C:actin filament"/>
    <property type="evidence" value="ECO:0007669"/>
    <property type="project" value="TreeGrafter"/>
</dbReference>
<dbReference type="GO" id="GO:0008093">
    <property type="term" value="F:cytoskeletal anchor activity"/>
    <property type="evidence" value="ECO:0007669"/>
    <property type="project" value="TreeGrafter"/>
</dbReference>
<organism evidence="3">
    <name type="scientific">Trypanosoma vivax (strain Y486)</name>
    <dbReference type="NCBI Taxonomy" id="1055687"/>
    <lineage>
        <taxon>Eukaryota</taxon>
        <taxon>Discoba</taxon>
        <taxon>Euglenozoa</taxon>
        <taxon>Kinetoplastea</taxon>
        <taxon>Metakinetoplastina</taxon>
        <taxon>Trypanosomatida</taxon>
        <taxon>Trypanosomatidae</taxon>
        <taxon>Trypanosoma</taxon>
        <taxon>Duttonella</taxon>
    </lineage>
</organism>
<feature type="domain" description="Calponin-homology (CH)" evidence="2">
    <location>
        <begin position="158"/>
        <end position="273"/>
    </location>
</feature>
<feature type="region of interest" description="Disordered" evidence="1">
    <location>
        <begin position="107"/>
        <end position="132"/>
    </location>
</feature>
<dbReference type="PROSITE" id="PS50021">
    <property type="entry name" value="CH"/>
    <property type="match status" value="1"/>
</dbReference>
<dbReference type="AlphaFoldDB" id="G0UD04"/>
<dbReference type="SMART" id="SM00033">
    <property type="entry name" value="CH"/>
    <property type="match status" value="1"/>
</dbReference>
<protein>
    <recommendedName>
        <fullName evidence="2">Calponin-homology (CH) domain-containing protein</fullName>
    </recommendedName>
</protein>